<gene>
    <name evidence="2" type="ORF">Ga0074812_1594</name>
</gene>
<dbReference type="AlphaFoldDB" id="A0A0S4R0A7"/>
<protein>
    <submittedName>
        <fullName evidence="2">Uncharacterized protein</fullName>
    </submittedName>
</protein>
<sequence length="143" mass="15110">MSSNASAGFDRLRPRTGTGGPDENTGRPMNRERTTGPPGKAASPGAPRSVQVAGVSAPGAPTGRDAQGKRALYSGVRPPGNRSAVLTVDCSRCGRTSTVSLRRALWVLTPSVHLPLPRRHPSLLRCPACGRPSWVRLALRTRP</sequence>
<accession>A0A0S4R0A7</accession>
<dbReference type="RefSeq" id="WP_091287165.1">
    <property type="nucleotide sequence ID" value="NZ_FAOZ01000059.1"/>
</dbReference>
<dbReference type="Proteomes" id="UP000198802">
    <property type="component" value="Unassembled WGS sequence"/>
</dbReference>
<dbReference type="EMBL" id="FAOZ01000059">
    <property type="protein sequence ID" value="CUU61155.1"/>
    <property type="molecule type" value="Genomic_DNA"/>
</dbReference>
<name>A0A0S4R0A7_9ACTN</name>
<feature type="region of interest" description="Disordered" evidence="1">
    <location>
        <begin position="1"/>
        <end position="79"/>
    </location>
</feature>
<evidence type="ECO:0000313" key="2">
    <source>
        <dbReference type="EMBL" id="CUU61155.1"/>
    </source>
</evidence>
<evidence type="ECO:0000313" key="3">
    <source>
        <dbReference type="Proteomes" id="UP000198802"/>
    </source>
</evidence>
<evidence type="ECO:0000256" key="1">
    <source>
        <dbReference type="SAM" id="MobiDB-lite"/>
    </source>
</evidence>
<reference evidence="3" key="1">
    <citation type="submission" date="2015-11" db="EMBL/GenBank/DDBJ databases">
        <authorList>
            <person name="Varghese N."/>
        </authorList>
    </citation>
    <scope>NUCLEOTIDE SEQUENCE [LARGE SCALE GENOMIC DNA]</scope>
    <source>
        <strain evidence="3">DSM 45899</strain>
    </source>
</reference>
<keyword evidence="3" id="KW-1185">Reference proteome</keyword>
<feature type="compositionally biased region" description="Low complexity" evidence="1">
    <location>
        <begin position="36"/>
        <end position="47"/>
    </location>
</feature>
<proteinExistence type="predicted"/>
<organism evidence="2 3">
    <name type="scientific">Parafrankia irregularis</name>
    <dbReference type="NCBI Taxonomy" id="795642"/>
    <lineage>
        <taxon>Bacteria</taxon>
        <taxon>Bacillati</taxon>
        <taxon>Actinomycetota</taxon>
        <taxon>Actinomycetes</taxon>
        <taxon>Frankiales</taxon>
        <taxon>Frankiaceae</taxon>
        <taxon>Parafrankia</taxon>
    </lineage>
</organism>